<proteinExistence type="predicted"/>
<dbReference type="InterPro" id="IPR032710">
    <property type="entry name" value="NTF2-like_dom_sf"/>
</dbReference>
<dbReference type="Proteomes" id="UP000297737">
    <property type="component" value="Unassembled WGS sequence"/>
</dbReference>
<accession>A0A4Y9EQG9</accession>
<feature type="domain" description="SnoaL-like" evidence="1">
    <location>
        <begin position="52"/>
        <end position="148"/>
    </location>
</feature>
<dbReference type="InterPro" id="IPR037401">
    <property type="entry name" value="SnoaL-like"/>
</dbReference>
<dbReference type="Pfam" id="PF12680">
    <property type="entry name" value="SnoaL_2"/>
    <property type="match status" value="1"/>
</dbReference>
<comment type="caution">
    <text evidence="2">The sequence shown here is derived from an EMBL/GenBank/DDBJ whole genome shotgun (WGS) entry which is preliminary data.</text>
</comment>
<gene>
    <name evidence="2" type="ORF">EUV02_02135</name>
</gene>
<dbReference type="EMBL" id="SIHO01000001">
    <property type="protein sequence ID" value="TFU05845.1"/>
    <property type="molecule type" value="Genomic_DNA"/>
</dbReference>
<dbReference type="SUPFAM" id="SSF54427">
    <property type="entry name" value="NTF2-like"/>
    <property type="match status" value="1"/>
</dbReference>
<sequence length="163" mass="17699">MCGAHILQLDIMCAAHIILAVQGQAPSISAMECAMNDRSAVSLTPEHQDFYERFKSFWAAPTGPRVAELIAPDATIHFTGAGTFTGADYVDVMQGMLDTMVDMKVTPLDCAGNGDRLYISWESSALIDGQRRSWLGVDRFRLANGMAIEEQVIFDSAVLQPAG</sequence>
<organism evidence="2 3">
    <name type="scientific">Glacieibacterium arshaanense</name>
    <dbReference type="NCBI Taxonomy" id="2511025"/>
    <lineage>
        <taxon>Bacteria</taxon>
        <taxon>Pseudomonadati</taxon>
        <taxon>Pseudomonadota</taxon>
        <taxon>Alphaproteobacteria</taxon>
        <taxon>Sphingomonadales</taxon>
        <taxon>Sphingosinicellaceae</taxon>
        <taxon>Glacieibacterium</taxon>
    </lineage>
</organism>
<dbReference type="AlphaFoldDB" id="A0A4Y9EQG9"/>
<reference evidence="2 3" key="1">
    <citation type="submission" date="2019-02" db="EMBL/GenBank/DDBJ databases">
        <title>Polymorphobacter sp. isolated from the lake at the Tibet of China.</title>
        <authorList>
            <person name="Li A."/>
        </authorList>
    </citation>
    <scope>NUCLEOTIDE SEQUENCE [LARGE SCALE GENOMIC DNA]</scope>
    <source>
        <strain evidence="2 3">DJ1R-1</strain>
    </source>
</reference>
<keyword evidence="3" id="KW-1185">Reference proteome</keyword>
<dbReference type="OrthoDB" id="8229984at2"/>
<evidence type="ECO:0000313" key="2">
    <source>
        <dbReference type="EMBL" id="TFU05845.1"/>
    </source>
</evidence>
<dbReference type="Gene3D" id="3.10.450.50">
    <property type="match status" value="1"/>
</dbReference>
<evidence type="ECO:0000313" key="3">
    <source>
        <dbReference type="Proteomes" id="UP000297737"/>
    </source>
</evidence>
<evidence type="ECO:0000259" key="1">
    <source>
        <dbReference type="Pfam" id="PF12680"/>
    </source>
</evidence>
<name>A0A4Y9EQG9_9SPHN</name>
<protein>
    <submittedName>
        <fullName evidence="2">Nuclear transport factor 2 family protein</fullName>
    </submittedName>
</protein>